<accession>A0A9W8P6Q8</accession>
<feature type="region of interest" description="Disordered" evidence="1">
    <location>
        <begin position="813"/>
        <end position="841"/>
    </location>
</feature>
<feature type="compositionally biased region" description="Basic and acidic residues" evidence="1">
    <location>
        <begin position="573"/>
        <end position="591"/>
    </location>
</feature>
<evidence type="ECO:0000313" key="2">
    <source>
        <dbReference type="EMBL" id="KAJ3748066.1"/>
    </source>
</evidence>
<organism evidence="2 3">
    <name type="scientific">Lentinula detonsa</name>
    <dbReference type="NCBI Taxonomy" id="2804962"/>
    <lineage>
        <taxon>Eukaryota</taxon>
        <taxon>Fungi</taxon>
        <taxon>Dikarya</taxon>
        <taxon>Basidiomycota</taxon>
        <taxon>Agaricomycotina</taxon>
        <taxon>Agaricomycetes</taxon>
        <taxon>Agaricomycetidae</taxon>
        <taxon>Agaricales</taxon>
        <taxon>Marasmiineae</taxon>
        <taxon>Omphalotaceae</taxon>
        <taxon>Lentinula</taxon>
    </lineage>
</organism>
<dbReference type="InterPro" id="IPR040521">
    <property type="entry name" value="KDZ"/>
</dbReference>
<feature type="compositionally biased region" description="Polar residues" evidence="1">
    <location>
        <begin position="1"/>
        <end position="12"/>
    </location>
</feature>
<proteinExistence type="predicted"/>
<gene>
    <name evidence="2" type="ORF">DFH05DRAFT_1534047</name>
</gene>
<name>A0A9W8P6Q8_9AGAR</name>
<feature type="region of interest" description="Disordered" evidence="1">
    <location>
        <begin position="1"/>
        <end position="25"/>
    </location>
</feature>
<evidence type="ECO:0008006" key="4">
    <source>
        <dbReference type="Google" id="ProtNLM"/>
    </source>
</evidence>
<feature type="region of interest" description="Disordered" evidence="1">
    <location>
        <begin position="570"/>
        <end position="591"/>
    </location>
</feature>
<sequence length="853" mass="96954">MGSSRVKGNSKSNSRRIKDYGPGSRSVLDFMKNSGVRSATKTQITQLKAQEAAYAGPLKSNEEFWGEIQVLDGAMDDDNDAAQVEEVLEGRTAMDDSNAGDWADITSEYWTTDLGNSLVRTGLFPCSPGLATVGISTRTLEVFRLQSLRCPRLSIKAFIKSLCDIQGVPFKPYLQVQFSIAFDIYIDILARIHDRVQAALARDSPNWRLANACPCCLYHVEGEPELRFRLLATWDGNNSLKRLRRTERVDPIEEGDKPLLGKSKEGIDMRKSGGDYYLTREEVDEWSKEAIKEMGGKVEETEENSCAERWKNLSEEVTTKMWGVFEETGVFLSLCRHSFVLLITDMVNSGELAKYPLAILNRLLEVIGSDIGMGYDIGCGFGTTIDNSPLGQKAKQLHFTSLVGAFHGHAHCRLCQTSHLCTYINGLGLEHLEQCETFFSESNELASSTRHMNVFHRRQAIERYCYHHDNFEVYSRLSKFIVDNYKQAVEIEATRGALVKTMSNLGIPSTETFGQWLKEEREYLSQLKKEPLEETLQMDYYRKLVKLLDAESKLAASSHEWFLYTPTNASEASSKEGPRLETQRRHALESRDDLKEEVQSLELRLGIKGRWAPESEEWERAQKLVAMATYQRALDKLEGLVVARLFELTKLNMSRTGYKLRKHIANALKARSQAIRTAVTSYNNAAAKLGRPQLTWEQVLQYSFLSDFDLLRDARRDVRGEVWAQPAGRLALDHYYKLLRAPEEIVRLNKEIKSLVTYIHEETMYIRMKANEIQQTNPLLAVQIQKYGWERGRCNDMHLIRLNKLAKMPGFTGSLLPGHDHDHDQDAPPPDEDPDEEDEELSELTAVLMISAD</sequence>
<dbReference type="PANTHER" id="PTHR33096">
    <property type="entry name" value="CXC2 DOMAIN-CONTAINING PROTEIN"/>
    <property type="match status" value="1"/>
</dbReference>
<reference evidence="2 3" key="1">
    <citation type="journal article" date="2023" name="Proc. Natl. Acad. Sci. U.S.A.">
        <title>A global phylogenomic analysis of the shiitake genus Lentinula.</title>
        <authorList>
            <person name="Sierra-Patev S."/>
            <person name="Min B."/>
            <person name="Naranjo-Ortiz M."/>
            <person name="Looney B."/>
            <person name="Konkel Z."/>
            <person name="Slot J.C."/>
            <person name="Sakamoto Y."/>
            <person name="Steenwyk J.L."/>
            <person name="Rokas A."/>
            <person name="Carro J."/>
            <person name="Camarero S."/>
            <person name="Ferreira P."/>
            <person name="Molpeceres G."/>
            <person name="Ruiz-Duenas F.J."/>
            <person name="Serrano A."/>
            <person name="Henrissat B."/>
            <person name="Drula E."/>
            <person name="Hughes K.W."/>
            <person name="Mata J.L."/>
            <person name="Ishikawa N.K."/>
            <person name="Vargas-Isla R."/>
            <person name="Ushijima S."/>
            <person name="Smith C.A."/>
            <person name="Donoghue J."/>
            <person name="Ahrendt S."/>
            <person name="Andreopoulos W."/>
            <person name="He G."/>
            <person name="LaButti K."/>
            <person name="Lipzen A."/>
            <person name="Ng V."/>
            <person name="Riley R."/>
            <person name="Sandor L."/>
            <person name="Barry K."/>
            <person name="Martinez A.T."/>
            <person name="Xiao Y."/>
            <person name="Gibbons J.G."/>
            <person name="Terashima K."/>
            <person name="Grigoriev I.V."/>
            <person name="Hibbett D."/>
        </authorList>
    </citation>
    <scope>NUCLEOTIDE SEQUENCE [LARGE SCALE GENOMIC DNA]</scope>
    <source>
        <strain evidence="2 3">TFB7810</strain>
    </source>
</reference>
<dbReference type="Pfam" id="PF18758">
    <property type="entry name" value="KDZ"/>
    <property type="match status" value="1"/>
</dbReference>
<dbReference type="Proteomes" id="UP001142393">
    <property type="component" value="Unassembled WGS sequence"/>
</dbReference>
<comment type="caution">
    <text evidence="2">The sequence shown here is derived from an EMBL/GenBank/DDBJ whole genome shotgun (WGS) entry which is preliminary data.</text>
</comment>
<evidence type="ECO:0000313" key="3">
    <source>
        <dbReference type="Proteomes" id="UP001142393"/>
    </source>
</evidence>
<dbReference type="PANTHER" id="PTHR33096:SF1">
    <property type="entry name" value="CXC1-LIKE CYSTEINE CLUSTER ASSOCIATED WITH KDZ TRANSPOSASES DOMAIN-CONTAINING PROTEIN"/>
    <property type="match status" value="1"/>
</dbReference>
<keyword evidence="3" id="KW-1185">Reference proteome</keyword>
<feature type="compositionally biased region" description="Acidic residues" evidence="1">
    <location>
        <begin position="829"/>
        <end position="841"/>
    </location>
</feature>
<evidence type="ECO:0000256" key="1">
    <source>
        <dbReference type="SAM" id="MobiDB-lite"/>
    </source>
</evidence>
<dbReference type="AlphaFoldDB" id="A0A9W8P6Q8"/>
<dbReference type="EMBL" id="JANVFU010000003">
    <property type="protein sequence ID" value="KAJ3748066.1"/>
    <property type="molecule type" value="Genomic_DNA"/>
</dbReference>
<protein>
    <recommendedName>
        <fullName evidence="4">CxC1-like cysteine cluster associated with KDZ transposases domain-containing protein</fullName>
    </recommendedName>
</protein>